<evidence type="ECO:0000313" key="1">
    <source>
        <dbReference type="EMBL" id="KIS70684.1"/>
    </source>
</evidence>
<dbReference type="RefSeq" id="XP_011387783.1">
    <property type="nucleotide sequence ID" value="XM_011389481.1"/>
</dbReference>
<evidence type="ECO:0000313" key="2">
    <source>
        <dbReference type="Proteomes" id="UP000000561"/>
    </source>
</evidence>
<dbReference type="EMBL" id="CM003142">
    <property type="protein sequence ID" value="KIS70684.1"/>
    <property type="molecule type" value="Genomic_DNA"/>
</dbReference>
<sequence>MRSGCCSLSLPTLIAGPRTAVASANSEPQPPAGVGCALAYRIALPAHTSHGTQMPTISNHSPTALLDVSPTTFPSLERHDHFHDAELRHHIHARDFSTARDKTT</sequence>
<dbReference type="Proteomes" id="UP000000561">
    <property type="component" value="Chromosome 3"/>
</dbReference>
<dbReference type="VEuPathDB" id="FungiDB:UMAG_01842"/>
<dbReference type="GeneID" id="23562729"/>
<protein>
    <submittedName>
        <fullName evidence="1">Uncharacterized protein</fullName>
    </submittedName>
</protein>
<reference evidence="1 2" key="1">
    <citation type="journal article" date="2006" name="Nature">
        <title>Insights from the genome of the biotrophic fungal plant pathogen Ustilago maydis.</title>
        <authorList>
            <person name="Kamper J."/>
            <person name="Kahmann R."/>
            <person name="Bolker M."/>
            <person name="Ma L.J."/>
            <person name="Brefort T."/>
            <person name="Saville B.J."/>
            <person name="Banuett F."/>
            <person name="Kronstad J.W."/>
            <person name="Gold S.E."/>
            <person name="Muller O."/>
            <person name="Perlin M.H."/>
            <person name="Wosten H.A."/>
            <person name="de Vries R."/>
            <person name="Ruiz-Herrera J."/>
            <person name="Reynaga-Pena C.G."/>
            <person name="Snetselaar K."/>
            <person name="McCann M."/>
            <person name="Perez-Martin J."/>
            <person name="Feldbrugge M."/>
            <person name="Basse C.W."/>
            <person name="Steinberg G."/>
            <person name="Ibeas J.I."/>
            <person name="Holloman W."/>
            <person name="Guzman P."/>
            <person name="Farman M."/>
            <person name="Stajich J.E."/>
            <person name="Sentandreu R."/>
            <person name="Gonzalez-Prieto J.M."/>
            <person name="Kennell J.C."/>
            <person name="Molina L."/>
            <person name="Schirawski J."/>
            <person name="Mendoza-Mendoza A."/>
            <person name="Greilinger D."/>
            <person name="Munch K."/>
            <person name="Rossel N."/>
            <person name="Scherer M."/>
            <person name="Vranes M."/>
            <person name="Ladendorf O."/>
            <person name="Vincon V."/>
            <person name="Fuchs U."/>
            <person name="Sandrock B."/>
            <person name="Meng S."/>
            <person name="Ho E.C."/>
            <person name="Cahill M.J."/>
            <person name="Boyce K.J."/>
            <person name="Klose J."/>
            <person name="Klosterman S.J."/>
            <person name="Deelstra H.J."/>
            <person name="Ortiz-Castellanos L."/>
            <person name="Li W."/>
            <person name="Sanchez-Alonso P."/>
            <person name="Schreier P.H."/>
            <person name="Hauser-Hahn I."/>
            <person name="Vaupel M."/>
            <person name="Koopmann E."/>
            <person name="Friedrich G."/>
            <person name="Voss H."/>
            <person name="Schluter T."/>
            <person name="Margolis J."/>
            <person name="Platt D."/>
            <person name="Swimmer C."/>
            <person name="Gnirke A."/>
            <person name="Chen F."/>
            <person name="Vysotskaia V."/>
            <person name="Mannhaupt G."/>
            <person name="Guldener U."/>
            <person name="Munsterkotter M."/>
            <person name="Haase D."/>
            <person name="Oesterheld M."/>
            <person name="Mewes H.W."/>
            <person name="Mauceli E.W."/>
            <person name="DeCaprio D."/>
            <person name="Wade C.M."/>
            <person name="Butler J."/>
            <person name="Young S."/>
            <person name="Jaffe D.B."/>
            <person name="Calvo S."/>
            <person name="Nusbaum C."/>
            <person name="Galagan J."/>
            <person name="Birren B.W."/>
        </authorList>
    </citation>
    <scope>NUCLEOTIDE SEQUENCE [LARGE SCALE GENOMIC DNA]</scope>
    <source>
        <strain evidence="2">DSM 14603 / FGSC 9021 / UM521</strain>
    </source>
</reference>
<dbReference type="AlphaFoldDB" id="A0A0D1E3I2"/>
<keyword evidence="2" id="KW-1185">Reference proteome</keyword>
<name>A0A0D1E3I2_MYCMD</name>
<organism evidence="1 2">
    <name type="scientific">Mycosarcoma maydis</name>
    <name type="common">Corn smut fungus</name>
    <name type="synonym">Ustilago maydis</name>
    <dbReference type="NCBI Taxonomy" id="5270"/>
    <lineage>
        <taxon>Eukaryota</taxon>
        <taxon>Fungi</taxon>
        <taxon>Dikarya</taxon>
        <taxon>Basidiomycota</taxon>
        <taxon>Ustilaginomycotina</taxon>
        <taxon>Ustilaginomycetes</taxon>
        <taxon>Ustilaginales</taxon>
        <taxon>Ustilaginaceae</taxon>
        <taxon>Mycosarcoma</taxon>
    </lineage>
</organism>
<proteinExistence type="predicted"/>
<dbReference type="KEGG" id="uma:UMAG_01842"/>
<accession>A0A0D1E3I2</accession>
<dbReference type="InParanoid" id="A0A0D1E3I2"/>
<gene>
    <name evidence="1" type="ORF">UMAG_01842</name>
</gene>